<dbReference type="EMBL" id="LVJN01000020">
    <property type="protein sequence ID" value="OSM02313.1"/>
    <property type="molecule type" value="Genomic_DNA"/>
</dbReference>
<dbReference type="InterPro" id="IPR025567">
    <property type="entry name" value="DUF4332"/>
</dbReference>
<evidence type="ECO:0000259" key="1">
    <source>
        <dbReference type="Pfam" id="PF14229"/>
    </source>
</evidence>
<protein>
    <submittedName>
        <fullName evidence="2">Putative ferredoxin</fullName>
    </submittedName>
</protein>
<gene>
    <name evidence="2" type="ORF">MAIT1_02435</name>
</gene>
<feature type="domain" description="DUF4332" evidence="1">
    <location>
        <begin position="8"/>
        <end position="128"/>
    </location>
</feature>
<dbReference type="RefSeq" id="WP_085444790.1">
    <property type="nucleotide sequence ID" value="NZ_LVJN01000020.1"/>
</dbReference>
<dbReference type="STRING" id="1434232.MAIT1_02435"/>
<reference evidence="2 3" key="1">
    <citation type="journal article" date="2016" name="BMC Genomics">
        <title>Combined genomic and structural analyses of a cultured magnetotactic bacterium reveals its niche adaptation to a dynamic environment.</title>
        <authorList>
            <person name="Araujo A.C."/>
            <person name="Morillo V."/>
            <person name="Cypriano J."/>
            <person name="Teixeira L.C."/>
            <person name="Leao P."/>
            <person name="Lyra S."/>
            <person name="Almeida L.G."/>
            <person name="Bazylinski D.A."/>
            <person name="Vasconcellos A.T."/>
            <person name="Abreu F."/>
            <person name="Lins U."/>
        </authorList>
    </citation>
    <scope>NUCLEOTIDE SEQUENCE [LARGE SCALE GENOMIC DNA]</scope>
    <source>
        <strain evidence="2 3">IT-1</strain>
    </source>
</reference>
<name>A0A1Y2K2S9_9PROT</name>
<dbReference type="Gene3D" id="1.10.150.20">
    <property type="entry name" value="5' to 3' exonuclease, C-terminal subdomain"/>
    <property type="match status" value="2"/>
</dbReference>
<dbReference type="AlphaFoldDB" id="A0A1Y2K2S9"/>
<proteinExistence type="predicted"/>
<sequence>MTKLVEIEGIGETYSSKLEEVGIKTIEQLLEAGASAKGRRTLEADSGISGKLILRWCNMADLFRIKGVGEEYSDLLEAAGVDTVPELAQRNAENLHKKMLEVNETKKLVRNPPAASQVANWVAQAKELPRVMTY</sequence>
<dbReference type="Proteomes" id="UP000194003">
    <property type="component" value="Unassembled WGS sequence"/>
</dbReference>
<evidence type="ECO:0000313" key="2">
    <source>
        <dbReference type="EMBL" id="OSM02313.1"/>
    </source>
</evidence>
<dbReference type="OrthoDB" id="9794786at2"/>
<comment type="caution">
    <text evidence="2">The sequence shown here is derived from an EMBL/GenBank/DDBJ whole genome shotgun (WGS) entry which is preliminary data.</text>
</comment>
<evidence type="ECO:0000313" key="3">
    <source>
        <dbReference type="Proteomes" id="UP000194003"/>
    </source>
</evidence>
<accession>A0A1Y2K2S9</accession>
<dbReference type="Pfam" id="PF14229">
    <property type="entry name" value="DUF4332"/>
    <property type="match status" value="1"/>
</dbReference>
<organism evidence="2 3">
    <name type="scientific">Magnetofaba australis IT-1</name>
    <dbReference type="NCBI Taxonomy" id="1434232"/>
    <lineage>
        <taxon>Bacteria</taxon>
        <taxon>Pseudomonadati</taxon>
        <taxon>Pseudomonadota</taxon>
        <taxon>Magnetococcia</taxon>
        <taxon>Magnetococcales</taxon>
        <taxon>Magnetococcaceae</taxon>
        <taxon>Magnetofaba</taxon>
    </lineage>
</organism>
<keyword evidence="3" id="KW-1185">Reference proteome</keyword>